<evidence type="ECO:0000256" key="1">
    <source>
        <dbReference type="SAM" id="MobiDB-lite"/>
    </source>
</evidence>
<protein>
    <recommendedName>
        <fullName evidence="2">Tc1-like transposase DDE domain-containing protein</fullName>
    </recommendedName>
</protein>
<dbReference type="Proteomes" id="UP000242381">
    <property type="component" value="Unassembled WGS sequence"/>
</dbReference>
<sequence length="283" mass="32280">MDEMDCYPHMKGHYLVMDNAPIHTSEDIAKYVESRGYHCIYLPSYFPELNPIDVTDDDGHEEIHDLEDAAQHIQLQVLQSGNANEHESEMNNNKIRKQSIALLIDLPEHSQTYSVQSMCQHAHPRSNEYRGRRPQPNVSIISQLQLATLGCQTNCTGMECQSQDRCVCRWHQQEAEKEGSLPTSTLEADTAGVEENQSRSSARLCDGDSNMANTILVADGVEAQQDGTSSLQLEEEFLSNRMADIWRYQEKEWMDEATSKFLVQAIRKSTNDAYNRYWKNCAN</sequence>
<feature type="domain" description="Tc1-like transposase DDE" evidence="2">
    <location>
        <begin position="3"/>
        <end position="53"/>
    </location>
</feature>
<gene>
    <name evidence="3" type="ORF">BCV71DRAFT_261078</name>
</gene>
<evidence type="ECO:0000259" key="2">
    <source>
        <dbReference type="Pfam" id="PF13358"/>
    </source>
</evidence>
<feature type="region of interest" description="Disordered" evidence="1">
    <location>
        <begin position="178"/>
        <end position="204"/>
    </location>
</feature>
<evidence type="ECO:0000313" key="3">
    <source>
        <dbReference type="EMBL" id="ORE21593.1"/>
    </source>
</evidence>
<proteinExistence type="predicted"/>
<evidence type="ECO:0000313" key="4">
    <source>
        <dbReference type="Proteomes" id="UP000242381"/>
    </source>
</evidence>
<organism evidence="3 4">
    <name type="scientific">Rhizopus microsporus</name>
    <dbReference type="NCBI Taxonomy" id="58291"/>
    <lineage>
        <taxon>Eukaryota</taxon>
        <taxon>Fungi</taxon>
        <taxon>Fungi incertae sedis</taxon>
        <taxon>Mucoromycota</taxon>
        <taxon>Mucoromycotina</taxon>
        <taxon>Mucoromycetes</taxon>
        <taxon>Mucorales</taxon>
        <taxon>Mucorineae</taxon>
        <taxon>Rhizopodaceae</taxon>
        <taxon>Rhizopus</taxon>
    </lineage>
</organism>
<name>A0A1X0SBE7_RHIZD</name>
<dbReference type="GO" id="GO:0003676">
    <property type="term" value="F:nucleic acid binding"/>
    <property type="evidence" value="ECO:0007669"/>
    <property type="project" value="InterPro"/>
</dbReference>
<dbReference type="Pfam" id="PF13358">
    <property type="entry name" value="DDE_3"/>
    <property type="match status" value="1"/>
</dbReference>
<dbReference type="InterPro" id="IPR036397">
    <property type="entry name" value="RNaseH_sf"/>
</dbReference>
<dbReference type="EMBL" id="KV921277">
    <property type="protein sequence ID" value="ORE21593.1"/>
    <property type="molecule type" value="Genomic_DNA"/>
</dbReference>
<dbReference type="AlphaFoldDB" id="A0A1X0SBE7"/>
<accession>A0A1X0SBE7</accession>
<reference evidence="3 4" key="1">
    <citation type="journal article" date="2016" name="Proc. Natl. Acad. Sci. U.S.A.">
        <title>Lipid metabolic changes in an early divergent fungus govern the establishment of a mutualistic symbiosis with endobacteria.</title>
        <authorList>
            <person name="Lastovetsky O.A."/>
            <person name="Gaspar M.L."/>
            <person name="Mondo S.J."/>
            <person name="LaButti K.M."/>
            <person name="Sandor L."/>
            <person name="Grigoriev I.V."/>
            <person name="Henry S.A."/>
            <person name="Pawlowska T.E."/>
        </authorList>
    </citation>
    <scope>NUCLEOTIDE SEQUENCE [LARGE SCALE GENOMIC DNA]</scope>
    <source>
        <strain evidence="3 4">ATCC 11559</strain>
    </source>
</reference>
<dbReference type="Gene3D" id="3.30.420.10">
    <property type="entry name" value="Ribonuclease H-like superfamily/Ribonuclease H"/>
    <property type="match status" value="1"/>
</dbReference>
<dbReference type="InterPro" id="IPR038717">
    <property type="entry name" value="Tc1-like_DDE_dom"/>
</dbReference>